<dbReference type="Proteomes" id="UP000783863">
    <property type="component" value="Unassembled WGS sequence"/>
</dbReference>
<keyword evidence="2" id="KW-1185">Reference proteome</keyword>
<comment type="caution">
    <text evidence="1">The sequence shown here is derived from an EMBL/GenBank/DDBJ whole genome shotgun (WGS) entry which is preliminary data.</text>
</comment>
<name>A0A8J7YN28_9EURY</name>
<dbReference type="EMBL" id="RKLQ01000005">
    <property type="protein sequence ID" value="MBX0305794.1"/>
    <property type="molecule type" value="Genomic_DNA"/>
</dbReference>
<accession>A0A8J7YN28</accession>
<feature type="non-terminal residue" evidence="1">
    <location>
        <position position="76"/>
    </location>
</feature>
<organism evidence="1 2">
    <name type="scientific">Haloarcula salinisoli</name>
    <dbReference type="NCBI Taxonomy" id="2487746"/>
    <lineage>
        <taxon>Archaea</taxon>
        <taxon>Methanobacteriati</taxon>
        <taxon>Methanobacteriota</taxon>
        <taxon>Stenosarchaea group</taxon>
        <taxon>Halobacteria</taxon>
        <taxon>Halobacteriales</taxon>
        <taxon>Haloarculaceae</taxon>
        <taxon>Haloarcula</taxon>
    </lineage>
</organism>
<dbReference type="AlphaFoldDB" id="A0A8J7YN28"/>
<sequence>MQNIHSDPYSVTLFVSANPINEEPEVSAEIPSLSTANLTNYQREQVSMVIEAGQTEPWSGLSNETPPRNLRLLVAA</sequence>
<evidence type="ECO:0000313" key="2">
    <source>
        <dbReference type="Proteomes" id="UP000783863"/>
    </source>
</evidence>
<evidence type="ECO:0000313" key="1">
    <source>
        <dbReference type="EMBL" id="MBX0305794.1"/>
    </source>
</evidence>
<protein>
    <submittedName>
        <fullName evidence="1">Uncharacterized protein</fullName>
    </submittedName>
</protein>
<proteinExistence type="predicted"/>
<gene>
    <name evidence="1" type="ORF">EGD98_19305</name>
</gene>
<reference evidence="1" key="1">
    <citation type="submission" date="2021-06" db="EMBL/GenBank/DDBJ databases">
        <title>Halomicroarcula sp. F24A a new haloarchaeum isolated from saline soil.</title>
        <authorList>
            <person name="Duran-Viseras A."/>
            <person name="Sanchez-Porro C."/>
            <person name="Ventosa A."/>
        </authorList>
    </citation>
    <scope>NUCLEOTIDE SEQUENCE</scope>
    <source>
        <strain evidence="1">F24A</strain>
    </source>
</reference>
<dbReference type="RefSeq" id="WP_220589985.1">
    <property type="nucleotide sequence ID" value="NZ_RKLQ01000005.1"/>
</dbReference>